<protein>
    <recommendedName>
        <fullName evidence="4">DUF5640 domain-containing protein</fullName>
    </recommendedName>
</protein>
<dbReference type="STRING" id="1391627.SAMN05216464_106250"/>
<accession>A0A1G7D759</accession>
<evidence type="ECO:0000313" key="3">
    <source>
        <dbReference type="Proteomes" id="UP000199072"/>
    </source>
</evidence>
<organism evidence="2 3">
    <name type="scientific">Mucilaginibacter pineti</name>
    <dbReference type="NCBI Taxonomy" id="1391627"/>
    <lineage>
        <taxon>Bacteria</taxon>
        <taxon>Pseudomonadati</taxon>
        <taxon>Bacteroidota</taxon>
        <taxon>Sphingobacteriia</taxon>
        <taxon>Sphingobacteriales</taxon>
        <taxon>Sphingobacteriaceae</taxon>
        <taxon>Mucilaginibacter</taxon>
    </lineage>
</organism>
<dbReference type="OrthoDB" id="798656at2"/>
<gene>
    <name evidence="2" type="ORF">SAMN05216464_106250</name>
</gene>
<keyword evidence="1" id="KW-0732">Signal</keyword>
<dbReference type="Proteomes" id="UP000199072">
    <property type="component" value="Unassembled WGS sequence"/>
</dbReference>
<name>A0A1G7D759_9SPHI</name>
<dbReference type="PROSITE" id="PS51257">
    <property type="entry name" value="PROKAR_LIPOPROTEIN"/>
    <property type="match status" value="1"/>
</dbReference>
<feature type="chain" id="PRO_5011489274" description="DUF5640 domain-containing protein" evidence="1">
    <location>
        <begin position="22"/>
        <end position="107"/>
    </location>
</feature>
<reference evidence="2 3" key="1">
    <citation type="submission" date="2016-10" db="EMBL/GenBank/DDBJ databases">
        <authorList>
            <person name="de Groot N.N."/>
        </authorList>
    </citation>
    <scope>NUCLEOTIDE SEQUENCE [LARGE SCALE GENOMIC DNA]</scope>
    <source>
        <strain evidence="2 3">47C3B</strain>
    </source>
</reference>
<dbReference type="RefSeq" id="WP_091150155.1">
    <property type="nucleotide sequence ID" value="NZ_FNAI01000006.1"/>
</dbReference>
<evidence type="ECO:0008006" key="4">
    <source>
        <dbReference type="Google" id="ProtNLM"/>
    </source>
</evidence>
<evidence type="ECO:0000256" key="1">
    <source>
        <dbReference type="SAM" id="SignalP"/>
    </source>
</evidence>
<sequence length="107" mass="12135">MKKYPLVLPCAICALILFAFACTTSQPNKKLEGKWTSKDGETKLVITDKKFTTDDGQPVTEDYFVNKDTICTSYEGSRPYTKFVIKALDEHKLTLLYPDSDVVEFAR</sequence>
<feature type="signal peptide" evidence="1">
    <location>
        <begin position="1"/>
        <end position="21"/>
    </location>
</feature>
<keyword evidence="3" id="KW-1185">Reference proteome</keyword>
<dbReference type="EMBL" id="FNAI01000006">
    <property type="protein sequence ID" value="SDE46820.1"/>
    <property type="molecule type" value="Genomic_DNA"/>
</dbReference>
<proteinExistence type="predicted"/>
<evidence type="ECO:0000313" key="2">
    <source>
        <dbReference type="EMBL" id="SDE46820.1"/>
    </source>
</evidence>
<dbReference type="AlphaFoldDB" id="A0A1G7D759"/>